<protein>
    <submittedName>
        <fullName evidence="2">GCN5-related N-acetyltransferase</fullName>
    </submittedName>
</protein>
<name>A0A0L6JHC2_9FIRM</name>
<comment type="caution">
    <text evidence="2">The sequence shown here is derived from an EMBL/GenBank/DDBJ whole genome shotgun (WGS) entry which is preliminary data.</text>
</comment>
<dbReference type="EMBL" id="LGTC01000001">
    <property type="protein sequence ID" value="KNY25124.1"/>
    <property type="molecule type" value="Genomic_DNA"/>
</dbReference>
<dbReference type="OrthoDB" id="119498at2"/>
<dbReference type="RefSeq" id="WP_050752988.1">
    <property type="nucleotide sequence ID" value="NZ_KN050763.1"/>
</dbReference>
<dbReference type="InterPro" id="IPR000182">
    <property type="entry name" value="GNAT_dom"/>
</dbReference>
<keyword evidence="2" id="KW-0808">Transferase</keyword>
<keyword evidence="3" id="KW-1185">Reference proteome</keyword>
<reference evidence="3" key="1">
    <citation type="submission" date="2015-07" db="EMBL/GenBank/DDBJ databases">
        <title>Near-Complete Genome Sequence of the Cellulolytic Bacterium Bacteroides (Pseudobacteroides) cellulosolvens ATCC 35603.</title>
        <authorList>
            <person name="Dassa B."/>
            <person name="Utturkar S.M."/>
            <person name="Klingeman D.M."/>
            <person name="Hurt R.A."/>
            <person name="Keller M."/>
            <person name="Xu J."/>
            <person name="Reddy Y.H.K."/>
            <person name="Borovok I."/>
            <person name="Grinberg I.R."/>
            <person name="Lamed R."/>
            <person name="Zhivin O."/>
            <person name="Bayer E.A."/>
            <person name="Brown S.D."/>
        </authorList>
    </citation>
    <scope>NUCLEOTIDE SEQUENCE [LARGE SCALE GENOMIC DNA]</scope>
    <source>
        <strain evidence="3">DSM 2933</strain>
    </source>
</reference>
<dbReference type="eggNOG" id="COG0456">
    <property type="taxonomic scope" value="Bacteria"/>
</dbReference>
<gene>
    <name evidence="2" type="ORF">Bccel_0381</name>
</gene>
<dbReference type="STRING" id="398512.Bccel_0381"/>
<dbReference type="Pfam" id="PF00583">
    <property type="entry name" value="Acetyltransf_1"/>
    <property type="match status" value="1"/>
</dbReference>
<dbReference type="Gene3D" id="3.40.630.30">
    <property type="match status" value="1"/>
</dbReference>
<dbReference type="InterPro" id="IPR016181">
    <property type="entry name" value="Acyl_CoA_acyltransferase"/>
</dbReference>
<dbReference type="Proteomes" id="UP000036923">
    <property type="component" value="Unassembled WGS sequence"/>
</dbReference>
<organism evidence="2 3">
    <name type="scientific">Pseudobacteroides cellulosolvens ATCC 35603 = DSM 2933</name>
    <dbReference type="NCBI Taxonomy" id="398512"/>
    <lineage>
        <taxon>Bacteria</taxon>
        <taxon>Bacillati</taxon>
        <taxon>Bacillota</taxon>
        <taxon>Clostridia</taxon>
        <taxon>Eubacteriales</taxon>
        <taxon>Oscillospiraceae</taxon>
        <taxon>Pseudobacteroides</taxon>
    </lineage>
</organism>
<evidence type="ECO:0000313" key="3">
    <source>
        <dbReference type="Proteomes" id="UP000036923"/>
    </source>
</evidence>
<accession>A0A0L6JHC2</accession>
<dbReference type="SUPFAM" id="SSF55729">
    <property type="entry name" value="Acyl-CoA N-acyltransferases (Nat)"/>
    <property type="match status" value="1"/>
</dbReference>
<dbReference type="GO" id="GO:0016747">
    <property type="term" value="F:acyltransferase activity, transferring groups other than amino-acyl groups"/>
    <property type="evidence" value="ECO:0007669"/>
    <property type="project" value="InterPro"/>
</dbReference>
<evidence type="ECO:0000313" key="2">
    <source>
        <dbReference type="EMBL" id="KNY25124.1"/>
    </source>
</evidence>
<proteinExistence type="predicted"/>
<dbReference type="CDD" id="cd04301">
    <property type="entry name" value="NAT_SF"/>
    <property type="match status" value="1"/>
</dbReference>
<dbReference type="AlphaFoldDB" id="A0A0L6JHC2"/>
<sequence>MEQNSIKAVTRHDIDRIAALRTSIFKGIGKIETAEEEESLIAVNKQYMLELFDKNCFCGFYDEVEGRIISIALGVILAFPPINMENQGLRGYIYNVYTDKGFRNHGKATMLTQMLVDELKSRGAVKIELDANENSIEIYEKIGFKISENHMVL</sequence>
<evidence type="ECO:0000259" key="1">
    <source>
        <dbReference type="PROSITE" id="PS51186"/>
    </source>
</evidence>
<feature type="domain" description="N-acetyltransferase" evidence="1">
    <location>
        <begin position="4"/>
        <end position="153"/>
    </location>
</feature>
<dbReference type="PROSITE" id="PS51186">
    <property type="entry name" value="GNAT"/>
    <property type="match status" value="1"/>
</dbReference>